<gene>
    <name evidence="2" type="ORF">FRACA_1490003</name>
</gene>
<reference evidence="2 3" key="1">
    <citation type="submission" date="2017-06" db="EMBL/GenBank/DDBJ databases">
        <authorList>
            <person name="Kim H.J."/>
            <person name="Triplett B.A."/>
        </authorList>
    </citation>
    <scope>NUCLEOTIDE SEQUENCE [LARGE SCALE GENOMIC DNA]</scope>
    <source>
        <strain evidence="2">FRACA_ARgP5</strain>
    </source>
</reference>
<sequence>MFDEFNARRPTRRGSREGNAPDTHPDTLRTYAFGVATWGAGQWRRWSPRSMAATRIRLIHDCASGLISRVAAASVRR</sequence>
<organism evidence="2 3">
    <name type="scientific">Frankia canadensis</name>
    <dbReference type="NCBI Taxonomy" id="1836972"/>
    <lineage>
        <taxon>Bacteria</taxon>
        <taxon>Bacillati</taxon>
        <taxon>Actinomycetota</taxon>
        <taxon>Actinomycetes</taxon>
        <taxon>Frankiales</taxon>
        <taxon>Frankiaceae</taxon>
        <taxon>Frankia</taxon>
    </lineage>
</organism>
<feature type="region of interest" description="Disordered" evidence="1">
    <location>
        <begin position="1"/>
        <end position="27"/>
    </location>
</feature>
<dbReference type="AlphaFoldDB" id="A0A2I2KLS0"/>
<keyword evidence="3" id="KW-1185">Reference proteome</keyword>
<name>A0A2I2KLS0_9ACTN</name>
<proteinExistence type="predicted"/>
<protein>
    <submittedName>
        <fullName evidence="2">Uncharacterized protein</fullName>
    </submittedName>
</protein>
<evidence type="ECO:0000313" key="2">
    <source>
        <dbReference type="EMBL" id="SNQ46611.1"/>
    </source>
</evidence>
<dbReference type="EMBL" id="FZMO01000056">
    <property type="protein sequence ID" value="SNQ46611.1"/>
    <property type="molecule type" value="Genomic_DNA"/>
</dbReference>
<accession>A0A2I2KLS0</accession>
<evidence type="ECO:0000256" key="1">
    <source>
        <dbReference type="SAM" id="MobiDB-lite"/>
    </source>
</evidence>
<evidence type="ECO:0000313" key="3">
    <source>
        <dbReference type="Proteomes" id="UP000234331"/>
    </source>
</evidence>
<dbReference type="Proteomes" id="UP000234331">
    <property type="component" value="Unassembled WGS sequence"/>
</dbReference>